<feature type="chain" id="PRO_5020952097" description="Lipocalin-like domain-containing protein" evidence="1">
    <location>
        <begin position="18"/>
        <end position="129"/>
    </location>
</feature>
<dbReference type="PROSITE" id="PS51257">
    <property type="entry name" value="PROKAR_LIPOPROTEIN"/>
    <property type="match status" value="1"/>
</dbReference>
<keyword evidence="3" id="KW-1185">Reference proteome</keyword>
<gene>
    <name evidence="2" type="ORF">FC093_15940</name>
</gene>
<dbReference type="EMBL" id="SZQL01000013">
    <property type="protein sequence ID" value="TKK66987.1"/>
    <property type="molecule type" value="Genomic_DNA"/>
</dbReference>
<accession>A0A4U3L0M1</accession>
<protein>
    <recommendedName>
        <fullName evidence="4">Lipocalin-like domain-containing protein</fullName>
    </recommendedName>
</protein>
<dbReference type="Proteomes" id="UP000305848">
    <property type="component" value="Unassembled WGS sequence"/>
</dbReference>
<proteinExistence type="predicted"/>
<evidence type="ECO:0000256" key="1">
    <source>
        <dbReference type="SAM" id="SignalP"/>
    </source>
</evidence>
<sequence>MKHVRMLVLAIAVIFFAASCSKDKGDKPADNASIKGRWNVSSILTIEPDAEPYTYTGQNGDFVEFKEDGTMSSSVDGYEQTVDYEIIDATHVKVDGSVTEVKELTNSKLVMLDPAHEGQPEDITYTLTK</sequence>
<comment type="caution">
    <text evidence="2">The sequence shown here is derived from an EMBL/GenBank/DDBJ whole genome shotgun (WGS) entry which is preliminary data.</text>
</comment>
<evidence type="ECO:0000313" key="3">
    <source>
        <dbReference type="Proteomes" id="UP000305848"/>
    </source>
</evidence>
<evidence type="ECO:0000313" key="2">
    <source>
        <dbReference type="EMBL" id="TKK66987.1"/>
    </source>
</evidence>
<keyword evidence="1" id="KW-0732">Signal</keyword>
<dbReference type="OrthoDB" id="1419899at2"/>
<evidence type="ECO:0008006" key="4">
    <source>
        <dbReference type="Google" id="ProtNLM"/>
    </source>
</evidence>
<organism evidence="2 3">
    <name type="scientific">Ilyomonas limi</name>
    <dbReference type="NCBI Taxonomy" id="2575867"/>
    <lineage>
        <taxon>Bacteria</taxon>
        <taxon>Pseudomonadati</taxon>
        <taxon>Bacteroidota</taxon>
        <taxon>Chitinophagia</taxon>
        <taxon>Chitinophagales</taxon>
        <taxon>Chitinophagaceae</taxon>
        <taxon>Ilyomonas</taxon>
    </lineage>
</organism>
<name>A0A4U3L0M1_9BACT</name>
<dbReference type="AlphaFoldDB" id="A0A4U3L0M1"/>
<reference evidence="2 3" key="1">
    <citation type="submission" date="2019-05" db="EMBL/GenBank/DDBJ databases">
        <title>Panacibacter sp. strain 17mud1-8 Genome sequencing and assembly.</title>
        <authorList>
            <person name="Chhetri G."/>
        </authorList>
    </citation>
    <scope>NUCLEOTIDE SEQUENCE [LARGE SCALE GENOMIC DNA]</scope>
    <source>
        <strain evidence="2 3">17mud1-8</strain>
    </source>
</reference>
<dbReference type="RefSeq" id="WP_137262804.1">
    <property type="nucleotide sequence ID" value="NZ_SZQL01000013.1"/>
</dbReference>
<feature type="signal peptide" evidence="1">
    <location>
        <begin position="1"/>
        <end position="17"/>
    </location>
</feature>